<evidence type="ECO:0000256" key="2">
    <source>
        <dbReference type="ARBA" id="ARBA00022729"/>
    </source>
</evidence>
<comment type="subcellular location">
    <subcellularLocation>
        <location evidence="1">Cell outer membrane</location>
    </subcellularLocation>
</comment>
<dbReference type="EMBL" id="VPFD01000009">
    <property type="protein sequence ID" value="TXG00056.1"/>
    <property type="molecule type" value="Genomic_DNA"/>
</dbReference>
<accession>A0A5C7FY16</accession>
<proteinExistence type="predicted"/>
<name>A0A5C7FY16_9BURK</name>
<dbReference type="InterPro" id="IPR011250">
    <property type="entry name" value="OMP/PagP_B-barrel"/>
</dbReference>
<dbReference type="AlphaFoldDB" id="A0A5C7FY16"/>
<evidence type="ECO:0000259" key="3">
    <source>
        <dbReference type="Pfam" id="PF13505"/>
    </source>
</evidence>
<dbReference type="Pfam" id="PF13505">
    <property type="entry name" value="OMP_b-brl"/>
    <property type="match status" value="1"/>
</dbReference>
<evidence type="ECO:0000256" key="1">
    <source>
        <dbReference type="ARBA" id="ARBA00004442"/>
    </source>
</evidence>
<sequence length="220" mass="23501">MRVMARLPIIAPLAAPWGRRDSTRNGKTTMQKIVHAAAIIVILAGAGAAQAQERGYIGLALGPSKGSIKNGDGQRVRQDNNVVAFKGYVGYALNRHFAIEAGYAGTTGKLRFDGARLGAATDPRADMSAFYAALRGTVAVGASVDLFARLGVARNRFELSGLGAQDFRVTGVKPMLGAGVAWRVSEQVALTVELEHYGRVREGNRRFVQNRAQVGVQFGF</sequence>
<reference evidence="4 5" key="1">
    <citation type="submission" date="2019-08" db="EMBL/GenBank/DDBJ databases">
        <title>Massilia golmudensis sp. nov., isolated from sand in the Qinghai-Tibetan Plateau.</title>
        <authorList>
            <person name="Zhang B."/>
        </authorList>
    </citation>
    <scope>NUCLEOTIDE SEQUENCE [LARGE SCALE GENOMIC DNA]</scope>
    <source>
        <strain evidence="4 5">GEM5</strain>
    </source>
</reference>
<evidence type="ECO:0000313" key="4">
    <source>
        <dbReference type="EMBL" id="TXG00056.1"/>
    </source>
</evidence>
<feature type="domain" description="Outer membrane protein beta-barrel" evidence="3">
    <location>
        <begin position="36"/>
        <end position="220"/>
    </location>
</feature>
<comment type="caution">
    <text evidence="4">The sequence shown here is derived from an EMBL/GenBank/DDBJ whole genome shotgun (WGS) entry which is preliminary data.</text>
</comment>
<dbReference type="InterPro" id="IPR027385">
    <property type="entry name" value="Beta-barrel_OMP"/>
</dbReference>
<dbReference type="Gene3D" id="2.40.160.20">
    <property type="match status" value="1"/>
</dbReference>
<dbReference type="Proteomes" id="UP000321413">
    <property type="component" value="Unassembled WGS sequence"/>
</dbReference>
<evidence type="ECO:0000313" key="5">
    <source>
        <dbReference type="Proteomes" id="UP000321413"/>
    </source>
</evidence>
<dbReference type="SUPFAM" id="SSF56925">
    <property type="entry name" value="OMPA-like"/>
    <property type="match status" value="1"/>
</dbReference>
<gene>
    <name evidence="4" type="ORF">FVD38_10250</name>
</gene>
<organism evidence="4 5">
    <name type="scientific">Massilia arenae</name>
    <dbReference type="NCBI Taxonomy" id="2603288"/>
    <lineage>
        <taxon>Bacteria</taxon>
        <taxon>Pseudomonadati</taxon>
        <taxon>Pseudomonadota</taxon>
        <taxon>Betaproteobacteria</taxon>
        <taxon>Burkholderiales</taxon>
        <taxon>Oxalobacteraceae</taxon>
        <taxon>Telluria group</taxon>
        <taxon>Massilia</taxon>
    </lineage>
</organism>
<keyword evidence="5" id="KW-1185">Reference proteome</keyword>
<protein>
    <submittedName>
        <fullName evidence="4">Porin family protein</fullName>
    </submittedName>
</protein>
<dbReference type="GO" id="GO:0009279">
    <property type="term" value="C:cell outer membrane"/>
    <property type="evidence" value="ECO:0007669"/>
    <property type="project" value="UniProtKB-SubCell"/>
</dbReference>
<keyword evidence="2" id="KW-0732">Signal</keyword>